<feature type="domain" description="Serpin" evidence="3">
    <location>
        <begin position="1"/>
        <end position="217"/>
    </location>
</feature>
<evidence type="ECO:0000256" key="1">
    <source>
        <dbReference type="ARBA" id="ARBA00009500"/>
    </source>
</evidence>
<dbReference type="PROSITE" id="PS00284">
    <property type="entry name" value="SERPIN"/>
    <property type="match status" value="1"/>
</dbReference>
<evidence type="ECO:0000313" key="4">
    <source>
        <dbReference type="EMBL" id="KAL3307576.1"/>
    </source>
</evidence>
<dbReference type="CDD" id="cd00172">
    <property type="entry name" value="serpin"/>
    <property type="match status" value="1"/>
</dbReference>
<comment type="caution">
    <text evidence="4">The sequence shown here is derived from an EMBL/GenBank/DDBJ whole genome shotgun (WGS) entry which is preliminary data.</text>
</comment>
<dbReference type="InterPro" id="IPR023796">
    <property type="entry name" value="Serpin_dom"/>
</dbReference>
<evidence type="ECO:0000256" key="2">
    <source>
        <dbReference type="RuleBase" id="RU000411"/>
    </source>
</evidence>
<dbReference type="SUPFAM" id="SSF56574">
    <property type="entry name" value="Serpins"/>
    <property type="match status" value="1"/>
</dbReference>
<reference evidence="4 5" key="1">
    <citation type="submission" date="2024-11" db="EMBL/GenBank/DDBJ databases">
        <title>Adaptive evolution of stress response genes in parasites aligns with host niche diversity.</title>
        <authorList>
            <person name="Hahn C."/>
            <person name="Resl P."/>
        </authorList>
    </citation>
    <scope>NUCLEOTIDE SEQUENCE [LARGE SCALE GENOMIC DNA]</scope>
    <source>
        <strain evidence="4">EGGRZ-B1_66</strain>
        <tissue evidence="4">Body</tissue>
    </source>
</reference>
<evidence type="ECO:0000313" key="5">
    <source>
        <dbReference type="Proteomes" id="UP001626550"/>
    </source>
</evidence>
<proteinExistence type="inferred from homology"/>
<dbReference type="InterPro" id="IPR042178">
    <property type="entry name" value="Serpin_sf_1"/>
</dbReference>
<dbReference type="InterPro" id="IPR000215">
    <property type="entry name" value="Serpin_fam"/>
</dbReference>
<dbReference type="Gene3D" id="2.30.39.10">
    <property type="entry name" value="Alpha-1-antitrypsin, domain 1"/>
    <property type="match status" value="1"/>
</dbReference>
<dbReference type="InterPro" id="IPR042185">
    <property type="entry name" value="Serpin_sf_2"/>
</dbReference>
<dbReference type="SMART" id="SM00093">
    <property type="entry name" value="SERPIN"/>
    <property type="match status" value="1"/>
</dbReference>
<name>A0ABD2PJC7_9PLAT</name>
<keyword evidence="5" id="KW-1185">Reference proteome</keyword>
<accession>A0ABD2PJC7</accession>
<sequence>MYFKGLWNQMFVEGFTVNKEFHRMDSSVVRVPFMRDRSKRKMGYQRFVDFAVFYLPFKNTGIKMAIVLPDEKCGLIKMTENLFSGDYKDFQEILNHSTDCDGHEYLLQLPKFEISSTFDLNETLPKMGVKQAFVEGKANLSRINANGARNLFISKVLHKAYLKADEKGAEAAAVTACIVQRQCREIPVQNVIVDHPFLVVIINKQNVPLFIGEVRDPSAKN</sequence>
<dbReference type="AlphaFoldDB" id="A0ABD2PJC7"/>
<organism evidence="4 5">
    <name type="scientific">Cichlidogyrus casuarinus</name>
    <dbReference type="NCBI Taxonomy" id="1844966"/>
    <lineage>
        <taxon>Eukaryota</taxon>
        <taxon>Metazoa</taxon>
        <taxon>Spiralia</taxon>
        <taxon>Lophotrochozoa</taxon>
        <taxon>Platyhelminthes</taxon>
        <taxon>Monogenea</taxon>
        <taxon>Monopisthocotylea</taxon>
        <taxon>Dactylogyridea</taxon>
        <taxon>Ancyrocephalidae</taxon>
        <taxon>Cichlidogyrus</taxon>
    </lineage>
</organism>
<dbReference type="InterPro" id="IPR036186">
    <property type="entry name" value="Serpin_sf"/>
</dbReference>
<dbReference type="Gene3D" id="3.30.497.10">
    <property type="entry name" value="Antithrombin, subunit I, domain 2"/>
    <property type="match status" value="1"/>
</dbReference>
<dbReference type="PANTHER" id="PTHR11461">
    <property type="entry name" value="SERINE PROTEASE INHIBITOR, SERPIN"/>
    <property type="match status" value="1"/>
</dbReference>
<dbReference type="EMBL" id="JBJKFK010007023">
    <property type="protein sequence ID" value="KAL3307576.1"/>
    <property type="molecule type" value="Genomic_DNA"/>
</dbReference>
<evidence type="ECO:0000259" key="3">
    <source>
        <dbReference type="SMART" id="SM00093"/>
    </source>
</evidence>
<comment type="similarity">
    <text evidence="1 2">Belongs to the serpin family.</text>
</comment>
<dbReference type="Pfam" id="PF00079">
    <property type="entry name" value="Serpin"/>
    <property type="match status" value="1"/>
</dbReference>
<dbReference type="Proteomes" id="UP001626550">
    <property type="component" value="Unassembled WGS sequence"/>
</dbReference>
<dbReference type="InterPro" id="IPR023795">
    <property type="entry name" value="Serpin_CS"/>
</dbReference>
<protein>
    <recommendedName>
        <fullName evidence="3">Serpin domain-containing protein</fullName>
    </recommendedName>
</protein>
<dbReference type="PANTHER" id="PTHR11461:SF211">
    <property type="entry name" value="GH10112P-RELATED"/>
    <property type="match status" value="1"/>
</dbReference>
<gene>
    <name evidence="4" type="ORF">Ciccas_013907</name>
</gene>